<name>A0AAV6FK32_9TELE</name>
<evidence type="ECO:0000256" key="7">
    <source>
        <dbReference type="ARBA" id="ARBA00023136"/>
    </source>
</evidence>
<comment type="similarity">
    <text evidence="2">Belongs to the P2X receptor family.</text>
</comment>
<keyword evidence="11" id="KW-1185">Reference proteome</keyword>
<evidence type="ECO:0000256" key="8">
    <source>
        <dbReference type="ARBA" id="ARBA00023286"/>
    </source>
</evidence>
<dbReference type="Gene3D" id="2.60.490.10">
    <property type="entry name" value="atp-gated p2x4 ion channel domain"/>
    <property type="match status" value="1"/>
</dbReference>
<dbReference type="PANTHER" id="PTHR10125:SF18">
    <property type="entry name" value="P2X PURINOCEPTOR 4"/>
    <property type="match status" value="1"/>
</dbReference>
<evidence type="ECO:0000256" key="6">
    <source>
        <dbReference type="ARBA" id="ARBA00023065"/>
    </source>
</evidence>
<organism evidence="10 11">
    <name type="scientific">Alosa alosa</name>
    <name type="common">allis shad</name>
    <dbReference type="NCBI Taxonomy" id="278164"/>
    <lineage>
        <taxon>Eukaryota</taxon>
        <taxon>Metazoa</taxon>
        <taxon>Chordata</taxon>
        <taxon>Craniata</taxon>
        <taxon>Vertebrata</taxon>
        <taxon>Euteleostomi</taxon>
        <taxon>Actinopterygii</taxon>
        <taxon>Neopterygii</taxon>
        <taxon>Teleostei</taxon>
        <taxon>Clupei</taxon>
        <taxon>Clupeiformes</taxon>
        <taxon>Clupeoidei</taxon>
        <taxon>Clupeidae</taxon>
        <taxon>Alosa</taxon>
    </lineage>
</organism>
<evidence type="ECO:0008006" key="12">
    <source>
        <dbReference type="Google" id="ProtNLM"/>
    </source>
</evidence>
<evidence type="ECO:0000256" key="5">
    <source>
        <dbReference type="ARBA" id="ARBA00022989"/>
    </source>
</evidence>
<dbReference type="Pfam" id="PF00864">
    <property type="entry name" value="P2X_receptor"/>
    <property type="match status" value="1"/>
</dbReference>
<protein>
    <recommendedName>
        <fullName evidence="12">ATP receptor</fullName>
    </recommendedName>
</protein>
<dbReference type="GO" id="GO:0070588">
    <property type="term" value="P:calcium ion transmembrane transport"/>
    <property type="evidence" value="ECO:0007669"/>
    <property type="project" value="TreeGrafter"/>
</dbReference>
<evidence type="ECO:0000256" key="1">
    <source>
        <dbReference type="ARBA" id="ARBA00004308"/>
    </source>
</evidence>
<keyword evidence="4" id="KW-0812">Transmembrane</keyword>
<dbReference type="Proteomes" id="UP000823561">
    <property type="component" value="Chromosome 22"/>
</dbReference>
<evidence type="ECO:0000256" key="4">
    <source>
        <dbReference type="ARBA" id="ARBA00022692"/>
    </source>
</evidence>
<sequence>MAFQIRWDCDLDWADRWCVPQYKFRRIDKHRGGTVATGYNFRYAKYHNKDQKTRTLIKGYGIRFDIMVFGQAGKFNIVPTLVNVGAGLGLLGLDPQQVIVETEEAA</sequence>
<comment type="caution">
    <text evidence="10">The sequence shown here is derived from an EMBL/GenBank/DDBJ whole genome shotgun (WGS) entry which is preliminary data.</text>
</comment>
<reference evidence="10" key="1">
    <citation type="submission" date="2020-10" db="EMBL/GenBank/DDBJ databases">
        <title>Chromosome-scale genome assembly of the Allis shad, Alosa alosa.</title>
        <authorList>
            <person name="Margot Z."/>
            <person name="Christophe K."/>
            <person name="Cabau C."/>
            <person name="Louis A."/>
            <person name="Berthelot C."/>
            <person name="Parey E."/>
            <person name="Roest Crollius H."/>
            <person name="Montfort J."/>
            <person name="Robinson-Rechavi M."/>
            <person name="Bucao C."/>
            <person name="Bouchez O."/>
            <person name="Gislard M."/>
            <person name="Lluch J."/>
            <person name="Milhes M."/>
            <person name="Lampietro C."/>
            <person name="Lopez Roques C."/>
            <person name="Donnadieu C."/>
            <person name="Braasch I."/>
            <person name="Desvignes T."/>
            <person name="Postlethwait J."/>
            <person name="Bobe J."/>
            <person name="Guiguen Y."/>
        </authorList>
    </citation>
    <scope>NUCLEOTIDE SEQUENCE</scope>
    <source>
        <strain evidence="10">M-15738</strain>
        <tissue evidence="10">Blood</tissue>
    </source>
</reference>
<keyword evidence="6" id="KW-0406">Ion transport</keyword>
<accession>A0AAV6FK32</accession>
<keyword evidence="7" id="KW-0472">Membrane</keyword>
<evidence type="ECO:0000256" key="9">
    <source>
        <dbReference type="ARBA" id="ARBA00023303"/>
    </source>
</evidence>
<evidence type="ECO:0000313" key="10">
    <source>
        <dbReference type="EMBL" id="KAG5263188.1"/>
    </source>
</evidence>
<dbReference type="GO" id="GO:0004931">
    <property type="term" value="F:extracellularly ATP-gated monoatomic cation channel activity"/>
    <property type="evidence" value="ECO:0007669"/>
    <property type="project" value="TreeGrafter"/>
</dbReference>
<dbReference type="InterPro" id="IPR027309">
    <property type="entry name" value="P2X_extracellular_dom_sf"/>
</dbReference>
<dbReference type="InterPro" id="IPR059116">
    <property type="entry name" value="P2X_receptor"/>
</dbReference>
<dbReference type="PANTHER" id="PTHR10125">
    <property type="entry name" value="P2X PURINOCEPTOR"/>
    <property type="match status" value="1"/>
</dbReference>
<evidence type="ECO:0000256" key="2">
    <source>
        <dbReference type="ARBA" id="ARBA00009848"/>
    </source>
</evidence>
<evidence type="ECO:0000313" key="11">
    <source>
        <dbReference type="Proteomes" id="UP000823561"/>
    </source>
</evidence>
<evidence type="ECO:0000256" key="3">
    <source>
        <dbReference type="ARBA" id="ARBA00022448"/>
    </source>
</evidence>
<dbReference type="GO" id="GO:0005886">
    <property type="term" value="C:plasma membrane"/>
    <property type="evidence" value="ECO:0007669"/>
    <property type="project" value="TreeGrafter"/>
</dbReference>
<dbReference type="AlphaFoldDB" id="A0AAV6FK32"/>
<proteinExistence type="inferred from homology"/>
<keyword evidence="3" id="KW-0813">Transport</keyword>
<dbReference type="GO" id="GO:0098794">
    <property type="term" value="C:postsynapse"/>
    <property type="evidence" value="ECO:0007669"/>
    <property type="project" value="GOC"/>
</dbReference>
<dbReference type="EMBL" id="JADWDJ010000022">
    <property type="protein sequence ID" value="KAG5263188.1"/>
    <property type="molecule type" value="Genomic_DNA"/>
</dbReference>
<comment type="subcellular location">
    <subcellularLocation>
        <location evidence="1">Endomembrane system</location>
    </subcellularLocation>
</comment>
<keyword evidence="8" id="KW-1071">Ligand-gated ion channel</keyword>
<keyword evidence="9" id="KW-0407">Ion channel</keyword>
<keyword evidence="5" id="KW-1133">Transmembrane helix</keyword>
<gene>
    <name evidence="10" type="ORF">AALO_G00283560</name>
</gene>
<dbReference type="GO" id="GO:0012505">
    <property type="term" value="C:endomembrane system"/>
    <property type="evidence" value="ECO:0007669"/>
    <property type="project" value="UniProtKB-SubCell"/>
</dbReference>